<dbReference type="Pfam" id="PF08246">
    <property type="entry name" value="Inhibitor_I29"/>
    <property type="match status" value="2"/>
</dbReference>
<feature type="domain" description="Peptidase C1A papain C-terminal" evidence="7">
    <location>
        <begin position="150"/>
        <end position="365"/>
    </location>
</feature>
<keyword evidence="2" id="KW-0645">Protease</keyword>
<evidence type="ECO:0000256" key="6">
    <source>
        <dbReference type="ARBA" id="ARBA00023157"/>
    </source>
</evidence>
<dbReference type="CDD" id="cd02248">
    <property type="entry name" value="Peptidase_C1A"/>
    <property type="match status" value="2"/>
</dbReference>
<dbReference type="FunFam" id="3.90.70.10:FF:000006">
    <property type="entry name" value="Cathepsin S"/>
    <property type="match status" value="2"/>
</dbReference>
<evidence type="ECO:0000256" key="5">
    <source>
        <dbReference type="ARBA" id="ARBA00023145"/>
    </source>
</evidence>
<evidence type="ECO:0000256" key="2">
    <source>
        <dbReference type="ARBA" id="ARBA00022670"/>
    </source>
</evidence>
<evidence type="ECO:0000256" key="3">
    <source>
        <dbReference type="ARBA" id="ARBA00022801"/>
    </source>
</evidence>
<dbReference type="Proteomes" id="UP000749559">
    <property type="component" value="Unassembled WGS sequence"/>
</dbReference>
<organism evidence="9 10">
    <name type="scientific">Owenia fusiformis</name>
    <name type="common">Polychaete worm</name>
    <dbReference type="NCBI Taxonomy" id="6347"/>
    <lineage>
        <taxon>Eukaryota</taxon>
        <taxon>Metazoa</taxon>
        <taxon>Spiralia</taxon>
        <taxon>Lophotrochozoa</taxon>
        <taxon>Annelida</taxon>
        <taxon>Polychaeta</taxon>
        <taxon>Sedentaria</taxon>
        <taxon>Canalipalpata</taxon>
        <taxon>Sabellida</taxon>
        <taxon>Oweniida</taxon>
        <taxon>Oweniidae</taxon>
        <taxon>Owenia</taxon>
    </lineage>
</organism>
<dbReference type="PROSITE" id="PS00639">
    <property type="entry name" value="THIOL_PROTEASE_HIS"/>
    <property type="match status" value="2"/>
</dbReference>
<evidence type="ECO:0000259" key="7">
    <source>
        <dbReference type="SMART" id="SM00645"/>
    </source>
</evidence>
<evidence type="ECO:0008006" key="11">
    <source>
        <dbReference type="Google" id="ProtNLM"/>
    </source>
</evidence>
<dbReference type="InterPro" id="IPR039417">
    <property type="entry name" value="Peptidase_C1A_papain-like"/>
</dbReference>
<sequence>MLAVSLYTDLNQAGNELNIYYLLNLVILITKRIMQLLFSILSAVTAVVVSGQLFDKNLNGHWGQFKDVFRKQYKTDEEFKRRLVWESNVREIERHNREFDLGMHSYTLGLNEYADWSGEEFQRYLLGAKRGNASEITYKRTFVPRVRSQLPKDIDWRSKGVISPVKNQGQCGSCWAFSTTGALEAYHAMATGYITPLSEQNLIDCSRSEGNNGCHGGWPARAMMYVAKNKGIDKESAYPYLMKDGYSCRFSKSAVSGIDFGAVRVKADSEDDLQAAVATAGPVTVCIDATLKSWHLYKSGVYDNSTCHNTMAKLDHAVLVVGYGNENGKDYWLVKNSWGGSWGDNGYIKMATKMMKLAIVLGLVACAFADPNLDAQWNLFKKTHNKVYTQIEETMRRIIFERNVQRIQSHNLEADMGLHTYRLGMNKYGDLTDEEYRTLLGYRMTNTTRSSSGTFMAPSNMVLPDSVDWRPKGYVTPIKDQKQCGSCWAFSATGSLEGQTFKKTGKLPSLSEQNLVDCSTKEGNHGCGGGLMDLAFKYIKVNDGIDTEMSYPYEAKNDKCRYKSADKGGEDTGFMDIKRGSEKDLQSAVATVGPISVAIDAGHFSFRMYKTGVYYEPKCSSVRLDHGVLAVGYGSENMQDYWIVKNSWGKSWGSEGYIKMARNRDNQCGIATQSSYPLV</sequence>
<dbReference type="InterPro" id="IPR013201">
    <property type="entry name" value="Prot_inhib_I29"/>
</dbReference>
<dbReference type="InterPro" id="IPR038765">
    <property type="entry name" value="Papain-like_cys_pep_sf"/>
</dbReference>
<dbReference type="AlphaFoldDB" id="A0A8S4P823"/>
<dbReference type="InterPro" id="IPR025660">
    <property type="entry name" value="Pept_his_AS"/>
</dbReference>
<keyword evidence="6" id="KW-1015">Disulfide bond</keyword>
<keyword evidence="3" id="KW-0378">Hydrolase</keyword>
<keyword evidence="4" id="KW-0788">Thiol protease</keyword>
<dbReference type="Gene3D" id="3.90.70.10">
    <property type="entry name" value="Cysteine proteinases"/>
    <property type="match status" value="2"/>
</dbReference>
<reference evidence="9" key="1">
    <citation type="submission" date="2022-03" db="EMBL/GenBank/DDBJ databases">
        <authorList>
            <person name="Martin C."/>
        </authorList>
    </citation>
    <scope>NUCLEOTIDE SEQUENCE</scope>
</reference>
<dbReference type="SUPFAM" id="SSF54001">
    <property type="entry name" value="Cysteine proteinases"/>
    <property type="match status" value="2"/>
</dbReference>
<protein>
    <recommendedName>
        <fullName evidence="11">Cathepsin L</fullName>
    </recommendedName>
</protein>
<evidence type="ECO:0000259" key="8">
    <source>
        <dbReference type="SMART" id="SM00848"/>
    </source>
</evidence>
<dbReference type="OrthoDB" id="6064724at2759"/>
<gene>
    <name evidence="9" type="ORF">OFUS_LOCUS15623</name>
</gene>
<evidence type="ECO:0000256" key="4">
    <source>
        <dbReference type="ARBA" id="ARBA00022807"/>
    </source>
</evidence>
<name>A0A8S4P823_OWEFU</name>
<feature type="domain" description="Cathepsin propeptide inhibitor" evidence="8">
    <location>
        <begin position="62"/>
        <end position="121"/>
    </location>
</feature>
<evidence type="ECO:0000313" key="9">
    <source>
        <dbReference type="EMBL" id="CAH1790413.1"/>
    </source>
</evidence>
<dbReference type="InterPro" id="IPR000169">
    <property type="entry name" value="Pept_cys_AS"/>
</dbReference>
<evidence type="ECO:0000313" key="10">
    <source>
        <dbReference type="Proteomes" id="UP000749559"/>
    </source>
</evidence>
<evidence type="ECO:0000256" key="1">
    <source>
        <dbReference type="ARBA" id="ARBA00008455"/>
    </source>
</evidence>
<comment type="caution">
    <text evidence="9">The sequence shown here is derived from an EMBL/GenBank/DDBJ whole genome shotgun (WGS) entry which is preliminary data.</text>
</comment>
<dbReference type="SMART" id="SM00645">
    <property type="entry name" value="Pept_C1"/>
    <property type="match status" value="2"/>
</dbReference>
<dbReference type="GO" id="GO:0006508">
    <property type="term" value="P:proteolysis"/>
    <property type="evidence" value="ECO:0007669"/>
    <property type="project" value="UniProtKB-KW"/>
</dbReference>
<feature type="domain" description="Cathepsin propeptide inhibitor" evidence="8">
    <location>
        <begin position="377"/>
        <end position="436"/>
    </location>
</feature>
<dbReference type="PROSITE" id="PS00640">
    <property type="entry name" value="THIOL_PROTEASE_ASN"/>
    <property type="match status" value="2"/>
</dbReference>
<proteinExistence type="inferred from homology"/>
<dbReference type="EMBL" id="CAIIXF020000007">
    <property type="protein sequence ID" value="CAH1790413.1"/>
    <property type="molecule type" value="Genomic_DNA"/>
</dbReference>
<dbReference type="InterPro" id="IPR000668">
    <property type="entry name" value="Peptidase_C1A_C"/>
</dbReference>
<feature type="domain" description="Peptidase C1A papain C-terminal" evidence="7">
    <location>
        <begin position="463"/>
        <end position="678"/>
    </location>
</feature>
<dbReference type="PROSITE" id="PS00139">
    <property type="entry name" value="THIOL_PROTEASE_CYS"/>
    <property type="match status" value="2"/>
</dbReference>
<dbReference type="PANTHER" id="PTHR12411">
    <property type="entry name" value="CYSTEINE PROTEASE FAMILY C1-RELATED"/>
    <property type="match status" value="1"/>
</dbReference>
<comment type="similarity">
    <text evidence="1">Belongs to the peptidase C1 family.</text>
</comment>
<dbReference type="PRINTS" id="PR00705">
    <property type="entry name" value="PAPAIN"/>
</dbReference>
<dbReference type="Pfam" id="PF00112">
    <property type="entry name" value="Peptidase_C1"/>
    <property type="match status" value="2"/>
</dbReference>
<dbReference type="InterPro" id="IPR013128">
    <property type="entry name" value="Peptidase_C1A"/>
</dbReference>
<keyword evidence="10" id="KW-1185">Reference proteome</keyword>
<dbReference type="InterPro" id="IPR025661">
    <property type="entry name" value="Pept_asp_AS"/>
</dbReference>
<dbReference type="GO" id="GO:0008234">
    <property type="term" value="F:cysteine-type peptidase activity"/>
    <property type="evidence" value="ECO:0007669"/>
    <property type="project" value="UniProtKB-KW"/>
</dbReference>
<keyword evidence="5" id="KW-0865">Zymogen</keyword>
<accession>A0A8S4P823</accession>
<dbReference type="SMART" id="SM00848">
    <property type="entry name" value="Inhibitor_I29"/>
    <property type="match status" value="2"/>
</dbReference>